<organism evidence="2 3">
    <name type="scientific">Culex pipiens pipiens</name>
    <name type="common">Northern house mosquito</name>
    <dbReference type="NCBI Taxonomy" id="38569"/>
    <lineage>
        <taxon>Eukaryota</taxon>
        <taxon>Metazoa</taxon>
        <taxon>Ecdysozoa</taxon>
        <taxon>Arthropoda</taxon>
        <taxon>Hexapoda</taxon>
        <taxon>Insecta</taxon>
        <taxon>Pterygota</taxon>
        <taxon>Neoptera</taxon>
        <taxon>Endopterygota</taxon>
        <taxon>Diptera</taxon>
        <taxon>Nematocera</taxon>
        <taxon>Culicoidea</taxon>
        <taxon>Culicidae</taxon>
        <taxon>Culicinae</taxon>
        <taxon>Culicini</taxon>
        <taxon>Culex</taxon>
        <taxon>Culex</taxon>
    </lineage>
</organism>
<gene>
    <name evidence="2" type="ORF">pipiens_013410</name>
</gene>
<protein>
    <submittedName>
        <fullName evidence="2">Uncharacterized protein</fullName>
    </submittedName>
</protein>
<evidence type="ECO:0000313" key="3">
    <source>
        <dbReference type="Proteomes" id="UP001562425"/>
    </source>
</evidence>
<proteinExistence type="predicted"/>
<keyword evidence="3" id="KW-1185">Reference proteome</keyword>
<feature type="region of interest" description="Disordered" evidence="1">
    <location>
        <begin position="91"/>
        <end position="128"/>
    </location>
</feature>
<feature type="compositionally biased region" description="Basic and acidic residues" evidence="1">
    <location>
        <begin position="100"/>
        <end position="114"/>
    </location>
</feature>
<dbReference type="EMBL" id="JBEHCU010008588">
    <property type="protein sequence ID" value="KAL1381510.1"/>
    <property type="molecule type" value="Genomic_DNA"/>
</dbReference>
<comment type="caution">
    <text evidence="2">The sequence shown here is derived from an EMBL/GenBank/DDBJ whole genome shotgun (WGS) entry which is preliminary data.</text>
</comment>
<evidence type="ECO:0000313" key="2">
    <source>
        <dbReference type="EMBL" id="KAL1381510.1"/>
    </source>
</evidence>
<sequence>MNNQQETKLVTTSACEVSQENHKKYVRQNMKPKKVHDLHEVVLSPYVQRSTSPDQKTMEVQKRAVEPYIASASSSAYTIQDLPQCAENRGARSIKQGHLKHLDRPSSKRDETVRQPKQRLRKVGPFAIGSISSSDGRIRYAGSWAPSSKDDTDGEDAYTESHVNSDKPSASRVGDECICERCSECGAIKEEYTDEEMVFCYNKKVCGKCGEKHQDEQCQAVENKCLLCGGAPHETRSCPKYRERSNKLELELKRRSKRSFAEIVKSAAATTTNENLFAVLSDEEPEHESSGEELTFRSGEGARKNKEKPRKQLGKTGKVSKDTTLPADKEDFIRAFPSAGSKKNHQETAKLKVPLPQKDACKTTRIRIPFSTIVELVLSTMSEPTRAMVEPLVPFLRAIGKHYAENSTILEFISVDS</sequence>
<dbReference type="AlphaFoldDB" id="A0ABD1CZ13"/>
<name>A0ABD1CZ13_CULPP</name>
<evidence type="ECO:0000256" key="1">
    <source>
        <dbReference type="SAM" id="MobiDB-lite"/>
    </source>
</evidence>
<feature type="region of interest" description="Disordered" evidence="1">
    <location>
        <begin position="282"/>
        <end position="324"/>
    </location>
</feature>
<feature type="region of interest" description="Disordered" evidence="1">
    <location>
        <begin position="142"/>
        <end position="172"/>
    </location>
</feature>
<accession>A0ABD1CZ13</accession>
<dbReference type="Proteomes" id="UP001562425">
    <property type="component" value="Unassembled WGS sequence"/>
</dbReference>
<reference evidence="2 3" key="1">
    <citation type="submission" date="2024-05" db="EMBL/GenBank/DDBJ databases">
        <title>Culex pipiens pipiens assembly and annotation.</title>
        <authorList>
            <person name="Alout H."/>
            <person name="Durand T."/>
        </authorList>
    </citation>
    <scope>NUCLEOTIDE SEQUENCE [LARGE SCALE GENOMIC DNA]</scope>
    <source>
        <strain evidence="2">HA-2024</strain>
        <tissue evidence="2">Whole body</tissue>
    </source>
</reference>